<feature type="region of interest" description="Disordered" evidence="1">
    <location>
        <begin position="195"/>
        <end position="232"/>
    </location>
</feature>
<protein>
    <submittedName>
        <fullName evidence="2">Uncharacterized protein</fullName>
    </submittedName>
</protein>
<feature type="non-terminal residue" evidence="2">
    <location>
        <position position="232"/>
    </location>
</feature>
<comment type="caution">
    <text evidence="2">The sequence shown here is derived from an EMBL/GenBank/DDBJ whole genome shotgun (WGS) entry which is preliminary data.</text>
</comment>
<evidence type="ECO:0000313" key="2">
    <source>
        <dbReference type="EMBL" id="KAG2298649.1"/>
    </source>
</evidence>
<gene>
    <name evidence="2" type="ORF">Bca52824_035121</name>
</gene>
<reference evidence="2 3" key="1">
    <citation type="submission" date="2020-02" db="EMBL/GenBank/DDBJ databases">
        <authorList>
            <person name="Ma Q."/>
            <person name="Huang Y."/>
            <person name="Song X."/>
            <person name="Pei D."/>
        </authorList>
    </citation>
    <scope>NUCLEOTIDE SEQUENCE [LARGE SCALE GENOMIC DNA]</scope>
    <source>
        <strain evidence="2">Sxm20200214</strain>
        <tissue evidence="2">Leaf</tissue>
    </source>
</reference>
<sequence length="232" mass="25532">CDISLRTVVAKLIWYSSKFHSADQKIIWIAQHRALKLHMKKNMVVYRTRNLFIMRYRSPELLFGASHYSAGIDFESTNSIIGALYAISSINQIHPVLKTSKIKTTDEQQAARPILAYSSLGSRLQGVGVNTHVDNELPQFVSDIVGKTFIFQLKGAQHDPDDWIPVQNPIASKVSAGTSSTVVEKTDGVAAELGENTNVNHQTFSSGVPGGRSASNNQIVDPKNGKKKARLD</sequence>
<name>A0A8X7V1F2_BRACI</name>
<keyword evidence="3" id="KW-1185">Reference proteome</keyword>
<evidence type="ECO:0000256" key="1">
    <source>
        <dbReference type="SAM" id="MobiDB-lite"/>
    </source>
</evidence>
<dbReference type="AlphaFoldDB" id="A0A8X7V1F2"/>
<organism evidence="2 3">
    <name type="scientific">Brassica carinata</name>
    <name type="common">Ethiopian mustard</name>
    <name type="synonym">Abyssinian cabbage</name>
    <dbReference type="NCBI Taxonomy" id="52824"/>
    <lineage>
        <taxon>Eukaryota</taxon>
        <taxon>Viridiplantae</taxon>
        <taxon>Streptophyta</taxon>
        <taxon>Embryophyta</taxon>
        <taxon>Tracheophyta</taxon>
        <taxon>Spermatophyta</taxon>
        <taxon>Magnoliopsida</taxon>
        <taxon>eudicotyledons</taxon>
        <taxon>Gunneridae</taxon>
        <taxon>Pentapetalae</taxon>
        <taxon>rosids</taxon>
        <taxon>malvids</taxon>
        <taxon>Brassicales</taxon>
        <taxon>Brassicaceae</taxon>
        <taxon>Brassiceae</taxon>
        <taxon>Brassica</taxon>
    </lineage>
</organism>
<feature type="compositionally biased region" description="Polar residues" evidence="1">
    <location>
        <begin position="195"/>
        <end position="206"/>
    </location>
</feature>
<dbReference type="OrthoDB" id="10644822at2759"/>
<dbReference type="Proteomes" id="UP000886595">
    <property type="component" value="Unassembled WGS sequence"/>
</dbReference>
<evidence type="ECO:0000313" key="3">
    <source>
        <dbReference type="Proteomes" id="UP000886595"/>
    </source>
</evidence>
<proteinExistence type="predicted"/>
<accession>A0A8X7V1F2</accession>
<dbReference type="EMBL" id="JAAMPC010000008">
    <property type="protein sequence ID" value="KAG2298649.1"/>
    <property type="molecule type" value="Genomic_DNA"/>
</dbReference>